<dbReference type="Proteomes" id="UP001139179">
    <property type="component" value="Unassembled WGS sequence"/>
</dbReference>
<dbReference type="InterPro" id="IPR004681">
    <property type="entry name" value="TRAP_DctM"/>
</dbReference>
<feature type="transmembrane region" description="Helical" evidence="7">
    <location>
        <begin position="395"/>
        <end position="419"/>
    </location>
</feature>
<keyword evidence="10" id="KW-1185">Reference proteome</keyword>
<reference evidence="9" key="1">
    <citation type="submission" date="2022-05" db="EMBL/GenBank/DDBJ databases">
        <title>Comparative Genomics of Spacecraft Associated Microbes.</title>
        <authorList>
            <person name="Tran M.T."/>
            <person name="Wright A."/>
            <person name="Seuylemezian A."/>
            <person name="Eisen J."/>
            <person name="Coil D."/>
        </authorList>
    </citation>
    <scope>NUCLEOTIDE SEQUENCE</scope>
    <source>
        <strain evidence="9">214.1.1</strain>
    </source>
</reference>
<keyword evidence="6 7" id="KW-0472">Membrane</keyword>
<evidence type="ECO:0000256" key="4">
    <source>
        <dbReference type="ARBA" id="ARBA00022692"/>
    </source>
</evidence>
<feature type="transmembrane region" description="Helical" evidence="7">
    <location>
        <begin position="166"/>
        <end position="191"/>
    </location>
</feature>
<evidence type="ECO:0000256" key="2">
    <source>
        <dbReference type="ARBA" id="ARBA00022475"/>
    </source>
</evidence>
<comment type="subcellular location">
    <subcellularLocation>
        <location evidence="1">Cell inner membrane</location>
        <topology evidence="1">Multi-pass membrane protein</topology>
    </subcellularLocation>
</comment>
<keyword evidence="4 7" id="KW-0812">Transmembrane</keyword>
<evidence type="ECO:0000259" key="8">
    <source>
        <dbReference type="Pfam" id="PF06808"/>
    </source>
</evidence>
<dbReference type="PANTHER" id="PTHR33362:SF2">
    <property type="entry name" value="TRAP TRANSPORTER LARGE PERMEASE PROTEIN"/>
    <property type="match status" value="1"/>
</dbReference>
<feature type="transmembrane region" description="Helical" evidence="7">
    <location>
        <begin position="266"/>
        <end position="292"/>
    </location>
</feature>
<dbReference type="NCBIfam" id="TIGR00786">
    <property type="entry name" value="dctM"/>
    <property type="match status" value="1"/>
</dbReference>
<evidence type="ECO:0000313" key="10">
    <source>
        <dbReference type="Proteomes" id="UP001139179"/>
    </source>
</evidence>
<feature type="transmembrane region" description="Helical" evidence="7">
    <location>
        <begin position="357"/>
        <end position="383"/>
    </location>
</feature>
<evidence type="ECO:0000256" key="7">
    <source>
        <dbReference type="SAM" id="Phobius"/>
    </source>
</evidence>
<feature type="transmembrane region" description="Helical" evidence="7">
    <location>
        <begin position="101"/>
        <end position="122"/>
    </location>
</feature>
<dbReference type="Pfam" id="PF06808">
    <property type="entry name" value="DctM"/>
    <property type="match status" value="1"/>
</dbReference>
<dbReference type="GO" id="GO:0022857">
    <property type="term" value="F:transmembrane transporter activity"/>
    <property type="evidence" value="ECO:0007669"/>
    <property type="project" value="TreeGrafter"/>
</dbReference>
<dbReference type="EMBL" id="JAMBOL010000034">
    <property type="protein sequence ID" value="MCM3716302.1"/>
    <property type="molecule type" value="Genomic_DNA"/>
</dbReference>
<proteinExistence type="predicted"/>
<feature type="transmembrane region" description="Helical" evidence="7">
    <location>
        <begin position="46"/>
        <end position="65"/>
    </location>
</feature>
<evidence type="ECO:0000256" key="1">
    <source>
        <dbReference type="ARBA" id="ARBA00004429"/>
    </source>
</evidence>
<keyword evidence="3" id="KW-0997">Cell inner membrane</keyword>
<accession>A0A9X2IRC5</accession>
<evidence type="ECO:0000256" key="6">
    <source>
        <dbReference type="ARBA" id="ARBA00023136"/>
    </source>
</evidence>
<dbReference type="AlphaFoldDB" id="A0A9X2IRC5"/>
<feature type="transmembrane region" description="Helical" evidence="7">
    <location>
        <begin position="312"/>
        <end position="345"/>
    </location>
</feature>
<name>A0A9X2IRC5_9BACI</name>
<sequence>MLAVLFIVFAVLILIGTPVAFAIGLATFAGLSTQDGIPFLVVTQRFFTTLDSFSLVAIPLFMLAGELMTHTGLTGKIIRFAVTLVGHIRGGFAQVTVMTSVLFSGISGSAAADTSAVGSLLIPAMKKQNYDPGFAVSLTATASIIGPIIPPSIMMIIYGSLTGTSIGALFMAGIIPGLLLGLGLMIYSYFYARKHNIVSSETRATLHDVWEAFKQAILALALPVIIIGGIRFGIFSPTEAGVVAVAYAFILGVIQRTINFKKLPDVFLGAAVLSTISLMIMAAAAAFSWLLAFEQFPQKAVGLITSITDQPIFVYFLVMLILLIIGLFLEASAALIILIPVLIGIQSAFGFDPVHFGVIVILTLVIGGVTPPVGNLLFIASSIGKTKMSQVFWKVWPLVGVMILITIILVLIPQIVTFLPDTMRN</sequence>
<keyword evidence="5 7" id="KW-1133">Transmembrane helix</keyword>
<evidence type="ECO:0000313" key="9">
    <source>
        <dbReference type="EMBL" id="MCM3716302.1"/>
    </source>
</evidence>
<feature type="domain" description="TRAP C4-dicarboxylate transport system permease DctM subunit" evidence="8">
    <location>
        <begin position="6"/>
        <end position="415"/>
    </location>
</feature>
<dbReference type="GO" id="GO:0005886">
    <property type="term" value="C:plasma membrane"/>
    <property type="evidence" value="ECO:0007669"/>
    <property type="project" value="UniProtKB-SubCell"/>
</dbReference>
<dbReference type="RefSeq" id="WP_251224973.1">
    <property type="nucleotide sequence ID" value="NZ_JAMBOL010000034.1"/>
</dbReference>
<feature type="transmembrane region" description="Helical" evidence="7">
    <location>
        <begin position="240"/>
        <end position="259"/>
    </location>
</feature>
<protein>
    <submittedName>
        <fullName evidence="9">TRAP transporter large permease</fullName>
    </submittedName>
</protein>
<feature type="transmembrane region" description="Helical" evidence="7">
    <location>
        <begin position="212"/>
        <end position="234"/>
    </location>
</feature>
<organism evidence="9 10">
    <name type="scientific">Halalkalibacter oceani</name>
    <dbReference type="NCBI Taxonomy" id="1653776"/>
    <lineage>
        <taxon>Bacteria</taxon>
        <taxon>Bacillati</taxon>
        <taxon>Bacillota</taxon>
        <taxon>Bacilli</taxon>
        <taxon>Bacillales</taxon>
        <taxon>Bacillaceae</taxon>
        <taxon>Halalkalibacter</taxon>
    </lineage>
</organism>
<dbReference type="PANTHER" id="PTHR33362">
    <property type="entry name" value="SIALIC ACID TRAP TRANSPORTER PERMEASE PROTEIN SIAT-RELATED"/>
    <property type="match status" value="1"/>
</dbReference>
<dbReference type="InterPro" id="IPR010656">
    <property type="entry name" value="DctM"/>
</dbReference>
<evidence type="ECO:0000256" key="3">
    <source>
        <dbReference type="ARBA" id="ARBA00022519"/>
    </source>
</evidence>
<evidence type="ECO:0000256" key="5">
    <source>
        <dbReference type="ARBA" id="ARBA00022989"/>
    </source>
</evidence>
<feature type="transmembrane region" description="Helical" evidence="7">
    <location>
        <begin position="134"/>
        <end position="160"/>
    </location>
</feature>
<keyword evidence="2" id="KW-1003">Cell membrane</keyword>
<dbReference type="PIRSF" id="PIRSF006066">
    <property type="entry name" value="HI0050"/>
    <property type="match status" value="1"/>
</dbReference>
<comment type="caution">
    <text evidence="9">The sequence shown here is derived from an EMBL/GenBank/DDBJ whole genome shotgun (WGS) entry which is preliminary data.</text>
</comment>
<gene>
    <name evidence="9" type="ORF">M3202_19850</name>
</gene>